<protein>
    <submittedName>
        <fullName evidence="2">Uncharacterized protein</fullName>
    </submittedName>
</protein>
<accession>A0A1W6KCS5</accession>
<keyword evidence="1" id="KW-0732">Signal</keyword>
<dbReference type="GeneID" id="77256993"/>
<feature type="chain" id="PRO_5011964097" evidence="1">
    <location>
        <begin position="19"/>
        <end position="128"/>
    </location>
</feature>
<dbReference type="AlphaFoldDB" id="A0A1W6KCS5"/>
<proteinExistence type="predicted"/>
<name>A0A1W6KCS5_9GAMM</name>
<reference evidence="2 3" key="1">
    <citation type="submission" date="2017-04" db="EMBL/GenBank/DDBJ databases">
        <title>Genome Sequence of Marinobacter salarius strain SMR5 Isolated from a culture of the Diatom Skeletonema marinoi.</title>
        <authorList>
            <person name="Topel M."/>
            <person name="Pinder M.I.M."/>
            <person name="Johansson O.N."/>
            <person name="Kourtchenko O."/>
            <person name="Godhe A."/>
            <person name="Clarke A.K."/>
        </authorList>
    </citation>
    <scope>NUCLEOTIDE SEQUENCE [LARGE SCALE GENOMIC DNA]</scope>
    <source>
        <strain evidence="2 3">SMR5</strain>
    </source>
</reference>
<organism evidence="2 3">
    <name type="scientific">Marinobacter salarius</name>
    <dbReference type="NCBI Taxonomy" id="1420917"/>
    <lineage>
        <taxon>Bacteria</taxon>
        <taxon>Pseudomonadati</taxon>
        <taxon>Pseudomonadota</taxon>
        <taxon>Gammaproteobacteria</taxon>
        <taxon>Pseudomonadales</taxon>
        <taxon>Marinobacteraceae</taxon>
        <taxon>Marinobacter</taxon>
    </lineage>
</organism>
<feature type="signal peptide" evidence="1">
    <location>
        <begin position="1"/>
        <end position="18"/>
    </location>
</feature>
<sequence length="128" mass="14429">MKSFLFAVLLLISGHAFAADTYAFCQAQIDQMRELTSYPIENLNAYKGMLAKTTSLEELGELTGKDYAQFVPMAQKHQGITRAEAEVKTLELFKTIEINALSRAIKFHGLSDEQTWSTLFDRCVSENQ</sequence>
<evidence type="ECO:0000313" key="3">
    <source>
        <dbReference type="Proteomes" id="UP000193100"/>
    </source>
</evidence>
<dbReference type="EMBL" id="CP020931">
    <property type="protein sequence ID" value="ARM85109.1"/>
    <property type="molecule type" value="Genomic_DNA"/>
</dbReference>
<evidence type="ECO:0000256" key="1">
    <source>
        <dbReference type="SAM" id="SignalP"/>
    </source>
</evidence>
<evidence type="ECO:0000313" key="2">
    <source>
        <dbReference type="EMBL" id="ARM85109.1"/>
    </source>
</evidence>
<dbReference type="Proteomes" id="UP000193100">
    <property type="component" value="Chromosome"/>
</dbReference>
<dbReference type="RefSeq" id="WP_085681453.1">
    <property type="nucleotide sequence ID" value="NZ_CP020931.1"/>
</dbReference>
<gene>
    <name evidence="2" type="ORF">MARSALSMR5_03064</name>
</gene>